<dbReference type="OMA" id="VHMTKAM"/>
<protein>
    <submittedName>
        <fullName evidence="3">Uncharacterized protein</fullName>
    </submittedName>
</protein>
<dbReference type="eggNOG" id="KOG0725">
    <property type="taxonomic scope" value="Eukaryota"/>
</dbReference>
<sequence>MATDSLPSSMVSSQSSKSLQGRTALITGASSGLGRAIALAYAEQGAQIVCADINPNPPPNTPILSKTLAATDLQTPTVDLVNQLHPLESNGGQNGSERAVYVHCDTTRAAHNEAAVRKCVDVFGRLDIMVCNAGIAVEAQPDRILRLHEQPEEWFDRTFEVNAKGVWLGCKSAVTQMLAQDPLGGSEGDRGWIINMCSVLGLVGMAGTSCYSGSKGAVLQMVPFIPPFPIPFPSFSRRVKRGLELMTRRWMFQTKSIALEYAKDRIHVNCISPGFAETAMLEPMKRRDGDQEGAKTTAMLAAIHPWGQLGRPEDIARAAVFLAGDGASWVTGHCLAVDGGYTAQ</sequence>
<keyword evidence="4" id="KW-1185">Reference proteome</keyword>
<dbReference type="RefSeq" id="XP_007804077.1">
    <property type="nucleotide sequence ID" value="XM_007805886.1"/>
</dbReference>
<dbReference type="PANTHER" id="PTHR42760:SF124">
    <property type="entry name" value="SHORT-CHAIN DEHYDROGENASE_REDUCTASE"/>
    <property type="match status" value="1"/>
</dbReference>
<dbReference type="CDD" id="cd05233">
    <property type="entry name" value="SDR_c"/>
    <property type="match status" value="1"/>
</dbReference>
<proteinExistence type="inferred from homology"/>
<evidence type="ECO:0000256" key="1">
    <source>
        <dbReference type="ARBA" id="ARBA00006484"/>
    </source>
</evidence>
<dbReference type="OrthoDB" id="47007at2759"/>
<keyword evidence="2" id="KW-0521">NADP</keyword>
<name>U1HJC2_ENDPU</name>
<organism evidence="3 4">
    <name type="scientific">Endocarpon pusillum (strain Z07020 / HMAS-L-300199)</name>
    <name type="common">Lichen-forming fungus</name>
    <dbReference type="NCBI Taxonomy" id="1263415"/>
    <lineage>
        <taxon>Eukaryota</taxon>
        <taxon>Fungi</taxon>
        <taxon>Dikarya</taxon>
        <taxon>Ascomycota</taxon>
        <taxon>Pezizomycotina</taxon>
        <taxon>Eurotiomycetes</taxon>
        <taxon>Chaetothyriomycetidae</taxon>
        <taxon>Verrucariales</taxon>
        <taxon>Verrucariaceae</taxon>
        <taxon>Endocarpon</taxon>
    </lineage>
</organism>
<dbReference type="Gene3D" id="3.40.50.720">
    <property type="entry name" value="NAD(P)-binding Rossmann-like Domain"/>
    <property type="match status" value="1"/>
</dbReference>
<dbReference type="InterPro" id="IPR002347">
    <property type="entry name" value="SDR_fam"/>
</dbReference>
<dbReference type="PANTHER" id="PTHR42760">
    <property type="entry name" value="SHORT-CHAIN DEHYDROGENASES/REDUCTASES FAMILY MEMBER"/>
    <property type="match status" value="1"/>
</dbReference>
<accession>U1HJC2</accession>
<evidence type="ECO:0000313" key="3">
    <source>
        <dbReference type="EMBL" id="ERF70315.1"/>
    </source>
</evidence>
<gene>
    <name evidence="3" type="ORF">EPUS_06356</name>
</gene>
<comment type="similarity">
    <text evidence="1">Belongs to the short-chain dehydrogenases/reductases (SDR) family.</text>
</comment>
<dbReference type="EMBL" id="KE721344">
    <property type="protein sequence ID" value="ERF70315.1"/>
    <property type="molecule type" value="Genomic_DNA"/>
</dbReference>
<dbReference type="Pfam" id="PF00106">
    <property type="entry name" value="adh_short"/>
    <property type="match status" value="2"/>
</dbReference>
<evidence type="ECO:0000256" key="2">
    <source>
        <dbReference type="ARBA" id="ARBA00022857"/>
    </source>
</evidence>
<dbReference type="GeneID" id="19241299"/>
<dbReference type="InterPro" id="IPR036291">
    <property type="entry name" value="NAD(P)-bd_dom_sf"/>
</dbReference>
<dbReference type="PRINTS" id="PR00081">
    <property type="entry name" value="GDHRDH"/>
</dbReference>
<dbReference type="GO" id="GO:0016616">
    <property type="term" value="F:oxidoreductase activity, acting on the CH-OH group of donors, NAD or NADP as acceptor"/>
    <property type="evidence" value="ECO:0007669"/>
    <property type="project" value="TreeGrafter"/>
</dbReference>
<dbReference type="Pfam" id="PF13561">
    <property type="entry name" value="adh_short_C2"/>
    <property type="match status" value="1"/>
</dbReference>
<dbReference type="SUPFAM" id="SSF51735">
    <property type="entry name" value="NAD(P)-binding Rossmann-fold domains"/>
    <property type="match status" value="1"/>
</dbReference>
<reference evidence="4" key="1">
    <citation type="journal article" date="2014" name="BMC Genomics">
        <title>Genome characteristics reveal the impact of lichenization on lichen-forming fungus Endocarpon pusillum Hedwig (Verrucariales, Ascomycota).</title>
        <authorList>
            <person name="Wang Y.-Y."/>
            <person name="Liu B."/>
            <person name="Zhang X.-Y."/>
            <person name="Zhou Q.-M."/>
            <person name="Zhang T."/>
            <person name="Li H."/>
            <person name="Yu Y.-F."/>
            <person name="Zhang X.-L."/>
            <person name="Hao X.-Y."/>
            <person name="Wang M."/>
            <person name="Wang L."/>
            <person name="Wei J.-C."/>
        </authorList>
    </citation>
    <scope>NUCLEOTIDE SEQUENCE [LARGE SCALE GENOMIC DNA]</scope>
    <source>
        <strain evidence="4">Z07020 / HMAS-L-300199</strain>
    </source>
</reference>
<dbReference type="HOGENOM" id="CLU_010194_1_0_1"/>
<dbReference type="Proteomes" id="UP000019373">
    <property type="component" value="Unassembled WGS sequence"/>
</dbReference>
<dbReference type="AlphaFoldDB" id="U1HJC2"/>
<dbReference type="FunFam" id="3.40.50.720:FF:000084">
    <property type="entry name" value="Short-chain dehydrogenase reductase"/>
    <property type="match status" value="1"/>
</dbReference>
<evidence type="ECO:0000313" key="4">
    <source>
        <dbReference type="Proteomes" id="UP000019373"/>
    </source>
</evidence>